<accession>A0A1H3XGM0</accession>
<keyword evidence="4" id="KW-0808">Transferase</keyword>
<sequence>MYILGISAFFHDSAACLLKDDEIIAAAQEERFSRLKNDESFPVQAISWCLKFAGIELTDVDHVVFYEKPFLKFERLLETHLNFAPFGLNAFLKSLPVWLKDKLFIKKNINAQLHQINPLWGKNSGILFADHHQSHAASAFFPSPFNDAVILTVDGVGEWSTTTVSKGSGNQIELIKEIRFPHSLGLLYAAFTAYLGFKVNSDEYKVMGLAAYGQPEYTTLIYQQLVDVKTDGSFWMDMTYFNYCAGLTMTNKKFHRLFGADPRRPDEDVSQFHKDIACSIQKVTEEIMLSLVRNVFQQYPAENLCMAGGVALNCVINTAILKHSGFKNIWIQPAAGDAGGAIGAAFTIYYQYLEKERQITLNKDKMKNALLGPAFTEIEVEEALAAENLSWNRPSDFYVELAQCLSDGKVVGYFKGRMEFGPRALGCRSILADPRNADMQQVLNQKIKFRESFRPFAPAILEEFADDYFFDMQHSPYMLFVAQTITDNVPAIKHIDGTARVQTVNAADHPDFYKVIHAFYELTGCPLVINTSFNVMNEPVVCSPQDAIRCFKQTNMDVLAIEGMLVYK</sequence>
<organism evidence="4 5">
    <name type="scientific">Pedobacter hartonius</name>
    <dbReference type="NCBI Taxonomy" id="425514"/>
    <lineage>
        <taxon>Bacteria</taxon>
        <taxon>Pseudomonadati</taxon>
        <taxon>Bacteroidota</taxon>
        <taxon>Sphingobacteriia</taxon>
        <taxon>Sphingobacteriales</taxon>
        <taxon>Sphingobacteriaceae</taxon>
        <taxon>Pedobacter</taxon>
    </lineage>
</organism>
<comment type="similarity">
    <text evidence="1">Belongs to the NodU/CmcH family.</text>
</comment>
<evidence type="ECO:0000259" key="2">
    <source>
        <dbReference type="Pfam" id="PF02543"/>
    </source>
</evidence>
<dbReference type="InterPro" id="IPR003696">
    <property type="entry name" value="Carbtransf_dom"/>
</dbReference>
<dbReference type="Gene3D" id="3.30.420.40">
    <property type="match status" value="2"/>
</dbReference>
<dbReference type="PANTHER" id="PTHR34847">
    <property type="entry name" value="NODULATION PROTEIN U"/>
    <property type="match status" value="1"/>
</dbReference>
<evidence type="ECO:0000256" key="1">
    <source>
        <dbReference type="ARBA" id="ARBA00006129"/>
    </source>
</evidence>
<dbReference type="AlphaFoldDB" id="A0A1H3XGM0"/>
<dbReference type="SUPFAM" id="SSF53067">
    <property type="entry name" value="Actin-like ATPase domain"/>
    <property type="match status" value="1"/>
</dbReference>
<dbReference type="Pfam" id="PF02543">
    <property type="entry name" value="Carbam_trans_N"/>
    <property type="match status" value="1"/>
</dbReference>
<dbReference type="InterPro" id="IPR031730">
    <property type="entry name" value="Carbam_trans_C"/>
</dbReference>
<dbReference type="GO" id="GO:0016740">
    <property type="term" value="F:transferase activity"/>
    <property type="evidence" value="ECO:0007669"/>
    <property type="project" value="UniProtKB-KW"/>
</dbReference>
<dbReference type="InterPro" id="IPR043129">
    <property type="entry name" value="ATPase_NBD"/>
</dbReference>
<dbReference type="PANTHER" id="PTHR34847:SF1">
    <property type="entry name" value="NODULATION PROTEIN U"/>
    <property type="match status" value="1"/>
</dbReference>
<gene>
    <name evidence="4" type="ORF">SAMN05443550_101598</name>
</gene>
<dbReference type="STRING" id="425514.SAMN05443550_101598"/>
<dbReference type="Pfam" id="PF16861">
    <property type="entry name" value="Carbam_trans_C"/>
    <property type="match status" value="1"/>
</dbReference>
<feature type="domain" description="Carbamoyltransferase C-terminal" evidence="3">
    <location>
        <begin position="402"/>
        <end position="568"/>
    </location>
</feature>
<evidence type="ECO:0000313" key="4">
    <source>
        <dbReference type="EMBL" id="SDZ98081.1"/>
    </source>
</evidence>
<evidence type="ECO:0000259" key="3">
    <source>
        <dbReference type="Pfam" id="PF16861"/>
    </source>
</evidence>
<dbReference type="OrthoDB" id="9780777at2"/>
<dbReference type="EMBL" id="FNRA01000001">
    <property type="protein sequence ID" value="SDZ98081.1"/>
    <property type="molecule type" value="Genomic_DNA"/>
</dbReference>
<dbReference type="Gene3D" id="3.90.870.20">
    <property type="entry name" value="Carbamoyltransferase, C-terminal domain"/>
    <property type="match status" value="1"/>
</dbReference>
<dbReference type="RefSeq" id="WP_090554977.1">
    <property type="nucleotide sequence ID" value="NZ_FNRA01000001.1"/>
</dbReference>
<dbReference type="CDD" id="cd24098">
    <property type="entry name" value="ASKHA_NBD_TobZ_N"/>
    <property type="match status" value="1"/>
</dbReference>
<reference evidence="4 5" key="1">
    <citation type="submission" date="2016-10" db="EMBL/GenBank/DDBJ databases">
        <authorList>
            <person name="de Groot N.N."/>
        </authorList>
    </citation>
    <scope>NUCLEOTIDE SEQUENCE [LARGE SCALE GENOMIC DNA]</scope>
    <source>
        <strain evidence="4 5">DSM 19033</strain>
    </source>
</reference>
<evidence type="ECO:0000313" key="5">
    <source>
        <dbReference type="Proteomes" id="UP000198850"/>
    </source>
</evidence>
<proteinExistence type="inferred from homology"/>
<dbReference type="Proteomes" id="UP000198850">
    <property type="component" value="Unassembled WGS sequence"/>
</dbReference>
<dbReference type="InterPro" id="IPR051338">
    <property type="entry name" value="NodU/CmcH_Carbamoyltrnsfr"/>
</dbReference>
<name>A0A1H3XGM0_9SPHI</name>
<feature type="domain" description="Carbamoyltransferase" evidence="2">
    <location>
        <begin position="3"/>
        <end position="345"/>
    </location>
</feature>
<dbReference type="InterPro" id="IPR038152">
    <property type="entry name" value="Carbam_trans_C_sf"/>
</dbReference>
<keyword evidence="5" id="KW-1185">Reference proteome</keyword>
<protein>
    <submittedName>
        <fullName evidence="4">Carbamoyltransferase</fullName>
    </submittedName>
</protein>